<name>A0AAD2D741_EUPCR</name>
<dbReference type="Proteomes" id="UP001295684">
    <property type="component" value="Unassembled WGS sequence"/>
</dbReference>
<dbReference type="InterPro" id="IPR050435">
    <property type="entry name" value="MZM1/LYRM7"/>
</dbReference>
<protein>
    <recommendedName>
        <fullName evidence="6">Complex 1 LYR protein</fullName>
    </recommendedName>
</protein>
<reference evidence="4" key="1">
    <citation type="submission" date="2023-07" db="EMBL/GenBank/DDBJ databases">
        <authorList>
            <consortium name="AG Swart"/>
            <person name="Singh M."/>
            <person name="Singh A."/>
            <person name="Seah K."/>
            <person name="Emmerich C."/>
        </authorList>
    </citation>
    <scope>NUCLEOTIDE SEQUENCE</scope>
    <source>
        <strain evidence="4">DP1</strain>
    </source>
</reference>
<dbReference type="EMBL" id="CAMPGE010026002">
    <property type="protein sequence ID" value="CAI2383704.1"/>
    <property type="molecule type" value="Genomic_DNA"/>
</dbReference>
<evidence type="ECO:0000256" key="2">
    <source>
        <dbReference type="ARBA" id="ARBA00023128"/>
    </source>
</evidence>
<evidence type="ECO:0008006" key="6">
    <source>
        <dbReference type="Google" id="ProtNLM"/>
    </source>
</evidence>
<evidence type="ECO:0000256" key="3">
    <source>
        <dbReference type="ARBA" id="ARBA00023186"/>
    </source>
</evidence>
<keyword evidence="2" id="KW-0496">Mitochondrion</keyword>
<keyword evidence="3" id="KW-0143">Chaperone</keyword>
<comment type="subcellular location">
    <subcellularLocation>
        <location evidence="1">Mitochondrion matrix</location>
    </subcellularLocation>
</comment>
<dbReference type="PANTHER" id="PTHR46749:SF1">
    <property type="entry name" value="COMPLEX III ASSEMBLY FACTOR LYRM7"/>
    <property type="match status" value="1"/>
</dbReference>
<proteinExistence type="predicted"/>
<dbReference type="GO" id="GO:0034551">
    <property type="term" value="P:mitochondrial respiratory chain complex III assembly"/>
    <property type="evidence" value="ECO:0007669"/>
    <property type="project" value="InterPro"/>
</dbReference>
<dbReference type="PANTHER" id="PTHR46749">
    <property type="entry name" value="COMPLEX III ASSEMBLY FACTOR LYRM7"/>
    <property type="match status" value="1"/>
</dbReference>
<dbReference type="CDD" id="cd20267">
    <property type="entry name" value="Complex1_LYR_LYRM7"/>
    <property type="match status" value="1"/>
</dbReference>
<dbReference type="GO" id="GO:0005759">
    <property type="term" value="C:mitochondrial matrix"/>
    <property type="evidence" value="ECO:0007669"/>
    <property type="project" value="UniProtKB-SubCell"/>
</dbReference>
<evidence type="ECO:0000256" key="1">
    <source>
        <dbReference type="ARBA" id="ARBA00004305"/>
    </source>
</evidence>
<dbReference type="AlphaFoldDB" id="A0AAD2D741"/>
<sequence>MSSKIIGEIAVPNPKTMMMYRRMLKAMMRAFKGDYEMFHMSRIEFRKNILEYKDIQTKKELNKVLFGFEEGRRMLLKNIMQGDLQNDGSYRWNVRREHAMGTSVKEWNDDPDKILEELKKIKDAPEPGKDKDIV</sequence>
<dbReference type="GO" id="GO:0044183">
    <property type="term" value="F:protein folding chaperone"/>
    <property type="evidence" value="ECO:0007669"/>
    <property type="project" value="TreeGrafter"/>
</dbReference>
<dbReference type="InterPro" id="IPR045298">
    <property type="entry name" value="Complex1_LYR_LYRM7"/>
</dbReference>
<organism evidence="4 5">
    <name type="scientific">Euplotes crassus</name>
    <dbReference type="NCBI Taxonomy" id="5936"/>
    <lineage>
        <taxon>Eukaryota</taxon>
        <taxon>Sar</taxon>
        <taxon>Alveolata</taxon>
        <taxon>Ciliophora</taxon>
        <taxon>Intramacronucleata</taxon>
        <taxon>Spirotrichea</taxon>
        <taxon>Hypotrichia</taxon>
        <taxon>Euplotida</taxon>
        <taxon>Euplotidae</taxon>
        <taxon>Moneuplotes</taxon>
    </lineage>
</organism>
<gene>
    <name evidence="4" type="ORF">ECRASSUSDP1_LOCUS25214</name>
</gene>
<comment type="caution">
    <text evidence="4">The sequence shown here is derived from an EMBL/GenBank/DDBJ whole genome shotgun (WGS) entry which is preliminary data.</text>
</comment>
<evidence type="ECO:0000313" key="5">
    <source>
        <dbReference type="Proteomes" id="UP001295684"/>
    </source>
</evidence>
<evidence type="ECO:0000313" key="4">
    <source>
        <dbReference type="EMBL" id="CAI2383704.1"/>
    </source>
</evidence>
<keyword evidence="5" id="KW-1185">Reference proteome</keyword>
<accession>A0AAD2D741</accession>